<dbReference type="Gene3D" id="3.80.10.10">
    <property type="entry name" value="Ribonuclease Inhibitor"/>
    <property type="match status" value="1"/>
</dbReference>
<dbReference type="InterPro" id="IPR032675">
    <property type="entry name" value="LRR_dom_sf"/>
</dbReference>
<dbReference type="Pfam" id="PF12937">
    <property type="entry name" value="F-box-like"/>
    <property type="match status" value="1"/>
</dbReference>
<proteinExistence type="predicted"/>
<keyword evidence="4" id="KW-1185">Reference proteome</keyword>
<dbReference type="SUPFAM" id="SSF81383">
    <property type="entry name" value="F-box domain"/>
    <property type="match status" value="1"/>
</dbReference>
<protein>
    <recommendedName>
        <fullName evidence="2">F-box domain-containing protein</fullName>
    </recommendedName>
</protein>
<dbReference type="EMBL" id="JAAAXW010000106">
    <property type="protein sequence ID" value="KAF9543740.1"/>
    <property type="molecule type" value="Genomic_DNA"/>
</dbReference>
<sequence length="888" mass="100377">MSLPATHATPLPASDNRNLHPLTNPTGVIPLHPSLSRLILGNFHMTQTTPNKKDEGCLLDLFRKHGRHIRHLQAYWCVTLNALAAAQTCTQLEALSVPGQSWNMIRPEMADSNRRTLQELKVHQSSKVGELDRGVLDGLLRSCPRLNTLGISDLYWTGVVHALEQVDTTSIVAQSKDLEVGSTGSDPGIILDHTPHRLERLDIGGIGFKNDDYFAKDALPWLPHLVDLSIQLIGPALAELIPTHYRNLRSYNQPTPVRSIHPKYPLPHSAINTLSVLLGNCPHLIEFNRIEHRVEADYLLDHPWVCKGLEVLMFQIVGVRRLSEEEGMDYWQGKLFLRIERDLVGKKREAIEKQERLQVQQRRVYDRLAEMVHLRVLDLGMEYRAIGLPAGRPQIRYGVHVYEDYGKPIPDTLELSLDSGLERLSTLKELDVVGKRPTADNHNNNNKDNKMNKIPTEILADIGSYLSLHDYLHCIQVSRTWNNVFIPFLWQTIDDSLHAWPRILKTLDSDTVKASGQDEDWLLGIFAKYGRHIQDLNLHWKVTIKAASTGNHCNNDVDKDKDGDIGVICTNLKSLSVGNIGQNLTHLQEKAQSAQNRSTALPPSTISLESLTGPLISPIFENAFKPHLRGTRTEDQQLEDWRLVQQLWLLVRQNRHHLQALRIDAPVDALVEMNTTGFVDSMVVDHLTQLVDLQYRELRCDTTTLLRRLPRLKTLQSQVILTDGVLTGSFSSLRCLRACRSMSVVEIVTLLQRLPNLSELGVTQINYMEEEEPVIERMDRTTPAALQSLRIDWSSNFDALSLQDLSAWLPHLTDLSVGQMRYDVAMILGDYYPLLESLTDPLKTTKSREGEIAIHSRVLAVVLSSCISLKSLDAQVHTIDMSFYANEP</sequence>
<comment type="caution">
    <text evidence="3">The sequence shown here is derived from an EMBL/GenBank/DDBJ whole genome shotgun (WGS) entry which is preliminary data.</text>
</comment>
<evidence type="ECO:0000256" key="1">
    <source>
        <dbReference type="SAM" id="MobiDB-lite"/>
    </source>
</evidence>
<dbReference type="Gene3D" id="1.20.1280.50">
    <property type="match status" value="1"/>
</dbReference>
<dbReference type="InterPro" id="IPR001810">
    <property type="entry name" value="F-box_dom"/>
</dbReference>
<name>A0A9P6F7K1_9FUNG</name>
<dbReference type="PROSITE" id="PS50181">
    <property type="entry name" value="FBOX"/>
    <property type="match status" value="1"/>
</dbReference>
<evidence type="ECO:0000313" key="3">
    <source>
        <dbReference type="EMBL" id="KAF9543740.1"/>
    </source>
</evidence>
<evidence type="ECO:0000259" key="2">
    <source>
        <dbReference type="PROSITE" id="PS50181"/>
    </source>
</evidence>
<dbReference type="Proteomes" id="UP000723463">
    <property type="component" value="Unassembled WGS sequence"/>
</dbReference>
<accession>A0A9P6F7K1</accession>
<reference evidence="3" key="1">
    <citation type="journal article" date="2020" name="Fungal Divers.">
        <title>Resolving the Mortierellaceae phylogeny through synthesis of multi-gene phylogenetics and phylogenomics.</title>
        <authorList>
            <person name="Vandepol N."/>
            <person name="Liber J."/>
            <person name="Desiro A."/>
            <person name="Na H."/>
            <person name="Kennedy M."/>
            <person name="Barry K."/>
            <person name="Grigoriev I.V."/>
            <person name="Miller A.N."/>
            <person name="O'Donnell K."/>
            <person name="Stajich J.E."/>
            <person name="Bonito G."/>
        </authorList>
    </citation>
    <scope>NUCLEOTIDE SEQUENCE</scope>
    <source>
        <strain evidence="3">NRRL 2591</strain>
    </source>
</reference>
<dbReference type="PANTHER" id="PTHR38926:SF5">
    <property type="entry name" value="F-BOX AND LEUCINE-RICH REPEAT PROTEIN 6"/>
    <property type="match status" value="1"/>
</dbReference>
<dbReference type="PANTHER" id="PTHR38926">
    <property type="entry name" value="F-BOX DOMAIN CONTAINING PROTEIN, EXPRESSED"/>
    <property type="match status" value="1"/>
</dbReference>
<dbReference type="InterPro" id="IPR036047">
    <property type="entry name" value="F-box-like_dom_sf"/>
</dbReference>
<gene>
    <name evidence="3" type="ORF">EC957_000519</name>
</gene>
<dbReference type="AlphaFoldDB" id="A0A9P6F7K1"/>
<feature type="region of interest" description="Disordered" evidence="1">
    <location>
        <begin position="1"/>
        <end position="23"/>
    </location>
</feature>
<feature type="domain" description="F-box" evidence="2">
    <location>
        <begin position="448"/>
        <end position="493"/>
    </location>
</feature>
<organism evidence="3 4">
    <name type="scientific">Mortierella hygrophila</name>
    <dbReference type="NCBI Taxonomy" id="979708"/>
    <lineage>
        <taxon>Eukaryota</taxon>
        <taxon>Fungi</taxon>
        <taxon>Fungi incertae sedis</taxon>
        <taxon>Mucoromycota</taxon>
        <taxon>Mortierellomycotina</taxon>
        <taxon>Mortierellomycetes</taxon>
        <taxon>Mortierellales</taxon>
        <taxon>Mortierellaceae</taxon>
        <taxon>Mortierella</taxon>
    </lineage>
</organism>
<dbReference type="SUPFAM" id="SSF52047">
    <property type="entry name" value="RNI-like"/>
    <property type="match status" value="1"/>
</dbReference>
<evidence type="ECO:0000313" key="4">
    <source>
        <dbReference type="Proteomes" id="UP000723463"/>
    </source>
</evidence>